<comment type="similarity">
    <text evidence="2 10">Belongs to the Aux/IAA family.</text>
</comment>
<evidence type="ECO:0000256" key="4">
    <source>
        <dbReference type="ARBA" id="ARBA00022491"/>
    </source>
</evidence>
<evidence type="ECO:0000256" key="2">
    <source>
        <dbReference type="ARBA" id="ARBA00006728"/>
    </source>
</evidence>
<dbReference type="GO" id="GO:0005634">
    <property type="term" value="C:nucleus"/>
    <property type="evidence" value="ECO:0007669"/>
    <property type="project" value="UniProtKB-SubCell"/>
</dbReference>
<evidence type="ECO:0000256" key="5">
    <source>
        <dbReference type="ARBA" id="ARBA00023015"/>
    </source>
</evidence>
<feature type="domain" description="PB1" evidence="11">
    <location>
        <begin position="168"/>
        <end position="249"/>
    </location>
</feature>
<keyword evidence="8 10" id="KW-0927">Auxin signaling pathway</keyword>
<keyword evidence="6 10" id="KW-0804">Transcription</keyword>
<comment type="subunit">
    <text evidence="3 10">Homodimers and heterodimers.</text>
</comment>
<organism evidence="12 13">
    <name type="scientific">Hevea brasiliensis</name>
    <name type="common">Para rubber tree</name>
    <name type="synonym">Siphonia brasiliensis</name>
    <dbReference type="NCBI Taxonomy" id="3981"/>
    <lineage>
        <taxon>Eukaryota</taxon>
        <taxon>Viridiplantae</taxon>
        <taxon>Streptophyta</taxon>
        <taxon>Embryophyta</taxon>
        <taxon>Tracheophyta</taxon>
        <taxon>Spermatophyta</taxon>
        <taxon>Magnoliopsida</taxon>
        <taxon>eudicotyledons</taxon>
        <taxon>Gunneridae</taxon>
        <taxon>Pentapetalae</taxon>
        <taxon>rosids</taxon>
        <taxon>fabids</taxon>
        <taxon>Malpighiales</taxon>
        <taxon>Euphorbiaceae</taxon>
        <taxon>Crotonoideae</taxon>
        <taxon>Micrandreae</taxon>
        <taxon>Hevea</taxon>
    </lineage>
</organism>
<evidence type="ECO:0000256" key="7">
    <source>
        <dbReference type="ARBA" id="ARBA00023242"/>
    </source>
</evidence>
<dbReference type="PANTHER" id="PTHR31734">
    <property type="entry name" value="AUXIN-RESPONSIVE PROTEIN IAA17"/>
    <property type="match status" value="1"/>
</dbReference>
<evidence type="ECO:0000256" key="3">
    <source>
        <dbReference type="ARBA" id="ARBA00011726"/>
    </source>
</evidence>
<dbReference type="SUPFAM" id="SSF54277">
    <property type="entry name" value="CAD &amp; PB1 domains"/>
    <property type="match status" value="1"/>
</dbReference>
<evidence type="ECO:0000256" key="10">
    <source>
        <dbReference type="RuleBase" id="RU004549"/>
    </source>
</evidence>
<comment type="function">
    <text evidence="9">Aux/IAA proteins are short-lived transcriptional factors that function as repressors of early auxin response genes at low auxin concentrations. Repression is thought to result from the interaction with auxin response factors (ARFs), proteins that bind to the auxin-responsive promoter element (AuxRE). Formation of heterodimers with ARF proteins may alter their ability to modulate early auxin response genes expression.</text>
</comment>
<gene>
    <name evidence="12" type="ORF">GH714_015504</name>
</gene>
<protein>
    <recommendedName>
        <fullName evidence="10">Auxin-responsive protein</fullName>
    </recommendedName>
</protein>
<proteinExistence type="inferred from homology"/>
<reference evidence="12 13" key="1">
    <citation type="journal article" date="2020" name="Mol. Plant">
        <title>The Chromosome-Based Rubber Tree Genome Provides New Insights into Spurge Genome Evolution and Rubber Biosynthesis.</title>
        <authorList>
            <person name="Liu J."/>
            <person name="Shi C."/>
            <person name="Shi C.C."/>
            <person name="Li W."/>
            <person name="Zhang Q.J."/>
            <person name="Zhang Y."/>
            <person name="Li K."/>
            <person name="Lu H.F."/>
            <person name="Shi C."/>
            <person name="Zhu S.T."/>
            <person name="Xiao Z.Y."/>
            <person name="Nan H."/>
            <person name="Yue Y."/>
            <person name="Zhu X.G."/>
            <person name="Wu Y."/>
            <person name="Hong X.N."/>
            <person name="Fan G.Y."/>
            <person name="Tong Y."/>
            <person name="Zhang D."/>
            <person name="Mao C.L."/>
            <person name="Liu Y.L."/>
            <person name="Hao S.J."/>
            <person name="Liu W.Q."/>
            <person name="Lv M.Q."/>
            <person name="Zhang H.B."/>
            <person name="Liu Y."/>
            <person name="Hu-Tang G.R."/>
            <person name="Wang J.P."/>
            <person name="Wang J.H."/>
            <person name="Sun Y.H."/>
            <person name="Ni S.B."/>
            <person name="Chen W.B."/>
            <person name="Zhang X.C."/>
            <person name="Jiao Y.N."/>
            <person name="Eichler E.E."/>
            <person name="Li G.H."/>
            <person name="Liu X."/>
            <person name="Gao L.Z."/>
        </authorList>
    </citation>
    <scope>NUCLEOTIDE SEQUENCE [LARGE SCALE GENOMIC DNA]</scope>
    <source>
        <strain evidence="13">cv. GT1</strain>
        <tissue evidence="12">Leaf</tissue>
    </source>
</reference>
<evidence type="ECO:0000256" key="8">
    <source>
        <dbReference type="ARBA" id="ARBA00023294"/>
    </source>
</evidence>
<keyword evidence="13" id="KW-1185">Reference proteome</keyword>
<evidence type="ECO:0000313" key="12">
    <source>
        <dbReference type="EMBL" id="KAF2310614.1"/>
    </source>
</evidence>
<name>A0A6A6MBH4_HEVBR</name>
<dbReference type="PROSITE" id="PS51745">
    <property type="entry name" value="PB1"/>
    <property type="match status" value="1"/>
</dbReference>
<keyword evidence="5 10" id="KW-0805">Transcription regulation</keyword>
<comment type="subcellular location">
    <subcellularLocation>
        <location evidence="1 10">Nucleus</location>
    </subcellularLocation>
</comment>
<evidence type="ECO:0000259" key="11">
    <source>
        <dbReference type="PROSITE" id="PS51745"/>
    </source>
</evidence>
<sequence>MELQLGLALPTHTIKGLDLNNYGFEPNKDEGGSSQVMMNRQARLQLGGPLLSTGTSSDDDGFSSNQQQKRSFYDAFEEISNVPRTLPLLLWNYQPNKEDDDDEHKDHEKSFPLALNNSVDGDSDGIVGWPPIKFRRRKISHRNKQNRVENNQTVDNGCPDCHGRPSNSMYVKVKLEGVAIGRKIDLSLYDSFQALKHTLLGMFGICQENSTSYKLAFQDRDGDWLLADDVSWRSFVWSVQRLKLMRSSSM</sequence>
<evidence type="ECO:0000256" key="9">
    <source>
        <dbReference type="ARBA" id="ARBA00025283"/>
    </source>
</evidence>
<dbReference type="Pfam" id="PF02309">
    <property type="entry name" value="AUX_IAA"/>
    <property type="match status" value="2"/>
</dbReference>
<dbReference type="InterPro" id="IPR003311">
    <property type="entry name" value="AUX_IAA"/>
</dbReference>
<evidence type="ECO:0000256" key="6">
    <source>
        <dbReference type="ARBA" id="ARBA00023163"/>
    </source>
</evidence>
<evidence type="ECO:0000256" key="1">
    <source>
        <dbReference type="ARBA" id="ARBA00004123"/>
    </source>
</evidence>
<comment type="caution">
    <text evidence="12">The sequence shown here is derived from an EMBL/GenBank/DDBJ whole genome shotgun (WGS) entry which is preliminary data.</text>
</comment>
<dbReference type="Gene3D" id="3.10.20.90">
    <property type="entry name" value="Phosphatidylinositol 3-kinase Catalytic Subunit, Chain A, domain 1"/>
    <property type="match status" value="1"/>
</dbReference>
<keyword evidence="4 10" id="KW-0678">Repressor</keyword>
<dbReference type="GO" id="GO:0009734">
    <property type="term" value="P:auxin-activated signaling pathway"/>
    <property type="evidence" value="ECO:0007669"/>
    <property type="project" value="UniProtKB-UniRule"/>
</dbReference>
<dbReference type="InterPro" id="IPR033389">
    <property type="entry name" value="AUX/IAA_dom"/>
</dbReference>
<dbReference type="GO" id="GO:0006355">
    <property type="term" value="P:regulation of DNA-templated transcription"/>
    <property type="evidence" value="ECO:0007669"/>
    <property type="project" value="InterPro"/>
</dbReference>
<dbReference type="Proteomes" id="UP000467840">
    <property type="component" value="Chromosome 14"/>
</dbReference>
<dbReference type="EMBL" id="JAAGAX010000006">
    <property type="protein sequence ID" value="KAF2310614.1"/>
    <property type="molecule type" value="Genomic_DNA"/>
</dbReference>
<keyword evidence="7 10" id="KW-0539">Nucleus</keyword>
<evidence type="ECO:0000313" key="13">
    <source>
        <dbReference type="Proteomes" id="UP000467840"/>
    </source>
</evidence>
<dbReference type="AlphaFoldDB" id="A0A6A6MBH4"/>
<dbReference type="PANTHER" id="PTHR31734:SF38">
    <property type="entry name" value="AUXIN-RESPONSIVE PROTEIN IAA29"/>
    <property type="match status" value="1"/>
</dbReference>
<accession>A0A6A6MBH4</accession>
<dbReference type="InterPro" id="IPR053793">
    <property type="entry name" value="PB1-like"/>
</dbReference>